<organism evidence="10 11">
    <name type="scientific">Kolteria novifilia</name>
    <dbReference type="NCBI Taxonomy" id="2527975"/>
    <lineage>
        <taxon>Bacteria</taxon>
        <taxon>Pseudomonadati</taxon>
        <taxon>Planctomycetota</taxon>
        <taxon>Planctomycetia</taxon>
        <taxon>Kolteriales</taxon>
        <taxon>Kolteriaceae</taxon>
        <taxon>Kolteria</taxon>
    </lineage>
</organism>
<dbReference type="InterPro" id="IPR035906">
    <property type="entry name" value="MetI-like_sf"/>
</dbReference>
<feature type="transmembrane region" description="Helical" evidence="8">
    <location>
        <begin position="186"/>
        <end position="208"/>
    </location>
</feature>
<feature type="transmembrane region" description="Helical" evidence="8">
    <location>
        <begin position="272"/>
        <end position="292"/>
    </location>
</feature>
<feature type="transmembrane region" description="Helical" evidence="8">
    <location>
        <begin position="407"/>
        <end position="426"/>
    </location>
</feature>
<feature type="transmembrane region" description="Helical" evidence="8">
    <location>
        <begin position="18"/>
        <end position="40"/>
    </location>
</feature>
<evidence type="ECO:0000256" key="6">
    <source>
        <dbReference type="ARBA" id="ARBA00022989"/>
    </source>
</evidence>
<feature type="domain" description="ABC transmembrane type-1" evidence="9">
    <location>
        <begin position="324"/>
        <end position="525"/>
    </location>
</feature>
<evidence type="ECO:0000256" key="3">
    <source>
        <dbReference type="ARBA" id="ARBA00022475"/>
    </source>
</evidence>
<evidence type="ECO:0000256" key="1">
    <source>
        <dbReference type="ARBA" id="ARBA00004429"/>
    </source>
</evidence>
<gene>
    <name evidence="10" type="ORF">Pan216_55820</name>
</gene>
<accession>A0A518BCI1</accession>
<feature type="transmembrane region" description="Helical" evidence="8">
    <location>
        <begin position="328"/>
        <end position="351"/>
    </location>
</feature>
<keyword evidence="7 8" id="KW-0472">Membrane</keyword>
<evidence type="ECO:0000256" key="7">
    <source>
        <dbReference type="ARBA" id="ARBA00023136"/>
    </source>
</evidence>
<comment type="similarity">
    <text evidence="8">Belongs to the binding-protein-dependent transport system permease family.</text>
</comment>
<evidence type="ECO:0000313" key="10">
    <source>
        <dbReference type="EMBL" id="QDU64691.1"/>
    </source>
</evidence>
<keyword evidence="4" id="KW-0997">Cell inner membrane</keyword>
<dbReference type="PANTHER" id="PTHR43357">
    <property type="entry name" value="INNER MEMBRANE ABC TRANSPORTER PERMEASE PROTEIN YDCV"/>
    <property type="match status" value="1"/>
</dbReference>
<sequence length="538" mass="57324">MKPTTSGRRLFADHGFRFVVWGLLLVIVAPGVLWPIGLGVGDADAWAMVRDDWPRLRSLLSSTIGLAFAIAAIAVPIGFLAATLLLRFRVVFRSLWHVGLVAALFTPLVVYADAWYAVLSGLVPRGGWAAWWSAVAIHVMAVVPWVSILLGIGLSTSRADLEEAALLDTGPLGVLRRITLPSLWPMLAASALLAVVPVLTEMAITDLFGLRTYAEEVYTQFQSGAAEAATVLLALPITVVLTVLLAVVVETLGRRARGLRASPRRELTQGRLIPTLLLVSLAAGYLLPLGALGRQLGLTSSPSGEVRWSSPTAWHYLARELASGWSTILANLAGSLVTALGVTIVAILLAWHHRWSGEVTRAALLGLACWLFVLPGPVLGVGLIALFNRPGYLGIPGLIYDSPAIVFLAQLLRALPLAFLITSSVFDRMDRHLFDAAIVEGADAWNLLTKVALWPARHAVGLAVLVSWATSLAELSATKIVAPPGLDILSLRVFSLLHVGTGSEQAALALLLIGCATLFATAVVLLGDRFRSTTSHDA</sequence>
<feature type="transmembrane region" description="Helical" evidence="8">
    <location>
        <begin position="130"/>
        <end position="152"/>
    </location>
</feature>
<evidence type="ECO:0000256" key="4">
    <source>
        <dbReference type="ARBA" id="ARBA00022519"/>
    </source>
</evidence>
<dbReference type="GO" id="GO:0055085">
    <property type="term" value="P:transmembrane transport"/>
    <property type="evidence" value="ECO:0007669"/>
    <property type="project" value="InterPro"/>
</dbReference>
<keyword evidence="2 8" id="KW-0813">Transport</keyword>
<feature type="domain" description="ABC transmembrane type-1" evidence="9">
    <location>
        <begin position="60"/>
        <end position="250"/>
    </location>
</feature>
<evidence type="ECO:0000256" key="5">
    <source>
        <dbReference type="ARBA" id="ARBA00022692"/>
    </source>
</evidence>
<reference evidence="10 11" key="1">
    <citation type="submission" date="2019-02" db="EMBL/GenBank/DDBJ databases">
        <title>Deep-cultivation of Planctomycetes and their phenomic and genomic characterization uncovers novel biology.</title>
        <authorList>
            <person name="Wiegand S."/>
            <person name="Jogler M."/>
            <person name="Boedeker C."/>
            <person name="Pinto D."/>
            <person name="Vollmers J."/>
            <person name="Rivas-Marin E."/>
            <person name="Kohn T."/>
            <person name="Peeters S.H."/>
            <person name="Heuer A."/>
            <person name="Rast P."/>
            <person name="Oberbeckmann S."/>
            <person name="Bunk B."/>
            <person name="Jeske O."/>
            <person name="Meyerdierks A."/>
            <person name="Storesund J.E."/>
            <person name="Kallscheuer N."/>
            <person name="Luecker S."/>
            <person name="Lage O.M."/>
            <person name="Pohl T."/>
            <person name="Merkel B.J."/>
            <person name="Hornburger P."/>
            <person name="Mueller R.-W."/>
            <person name="Bruemmer F."/>
            <person name="Labrenz M."/>
            <person name="Spormann A.M."/>
            <person name="Op den Camp H."/>
            <person name="Overmann J."/>
            <person name="Amann R."/>
            <person name="Jetten M.S.M."/>
            <person name="Mascher T."/>
            <person name="Medema M.H."/>
            <person name="Devos D.P."/>
            <person name="Kaster A.-K."/>
            <person name="Ovreas L."/>
            <person name="Rohde M."/>
            <person name="Galperin M.Y."/>
            <person name="Jogler C."/>
        </authorList>
    </citation>
    <scope>NUCLEOTIDE SEQUENCE [LARGE SCALE GENOMIC DNA]</scope>
    <source>
        <strain evidence="10 11">Pan216</strain>
    </source>
</reference>
<dbReference type="InterPro" id="IPR000515">
    <property type="entry name" value="MetI-like"/>
</dbReference>
<dbReference type="Proteomes" id="UP000317093">
    <property type="component" value="Chromosome"/>
</dbReference>
<dbReference type="AlphaFoldDB" id="A0A518BCI1"/>
<protein>
    <submittedName>
        <fullName evidence="10">Spermidine/putrescine ABC transporter membrane protein</fullName>
    </submittedName>
</protein>
<feature type="transmembrane region" description="Helical" evidence="8">
    <location>
        <begin position="98"/>
        <end position="118"/>
    </location>
</feature>
<keyword evidence="11" id="KW-1185">Reference proteome</keyword>
<dbReference type="RefSeq" id="WP_145263063.1">
    <property type="nucleotide sequence ID" value="NZ_CP036279.1"/>
</dbReference>
<dbReference type="CDD" id="cd06261">
    <property type="entry name" value="TM_PBP2"/>
    <property type="match status" value="1"/>
</dbReference>
<feature type="transmembrane region" description="Helical" evidence="8">
    <location>
        <begin position="60"/>
        <end position="86"/>
    </location>
</feature>
<evidence type="ECO:0000259" key="9">
    <source>
        <dbReference type="PROSITE" id="PS50928"/>
    </source>
</evidence>
<evidence type="ECO:0000256" key="2">
    <source>
        <dbReference type="ARBA" id="ARBA00022448"/>
    </source>
</evidence>
<dbReference type="KEGG" id="knv:Pan216_55820"/>
<dbReference type="GO" id="GO:0005886">
    <property type="term" value="C:plasma membrane"/>
    <property type="evidence" value="ECO:0007669"/>
    <property type="project" value="UniProtKB-SubCell"/>
</dbReference>
<dbReference type="OrthoDB" id="282704at2"/>
<dbReference type="SUPFAM" id="SSF161098">
    <property type="entry name" value="MetI-like"/>
    <property type="match status" value="2"/>
</dbReference>
<keyword evidence="3" id="KW-1003">Cell membrane</keyword>
<keyword evidence="6 8" id="KW-1133">Transmembrane helix</keyword>
<evidence type="ECO:0000313" key="11">
    <source>
        <dbReference type="Proteomes" id="UP000317093"/>
    </source>
</evidence>
<comment type="subcellular location">
    <subcellularLocation>
        <location evidence="1">Cell inner membrane</location>
        <topology evidence="1">Multi-pass membrane protein</topology>
    </subcellularLocation>
    <subcellularLocation>
        <location evidence="8">Cell membrane</location>
        <topology evidence="8">Multi-pass membrane protein</topology>
    </subcellularLocation>
</comment>
<keyword evidence="5 8" id="KW-0812">Transmembrane</keyword>
<dbReference type="EMBL" id="CP036279">
    <property type="protein sequence ID" value="QDU64691.1"/>
    <property type="molecule type" value="Genomic_DNA"/>
</dbReference>
<dbReference type="PANTHER" id="PTHR43357:SF3">
    <property type="entry name" value="FE(3+)-TRANSPORT SYSTEM PERMEASE PROTEIN FBPB 2"/>
    <property type="match status" value="1"/>
</dbReference>
<feature type="transmembrane region" description="Helical" evidence="8">
    <location>
        <begin position="506"/>
        <end position="526"/>
    </location>
</feature>
<proteinExistence type="inferred from homology"/>
<feature type="transmembrane region" description="Helical" evidence="8">
    <location>
        <begin position="363"/>
        <end position="387"/>
    </location>
</feature>
<evidence type="ECO:0000256" key="8">
    <source>
        <dbReference type="RuleBase" id="RU363032"/>
    </source>
</evidence>
<name>A0A518BCI1_9BACT</name>
<feature type="transmembrane region" description="Helical" evidence="8">
    <location>
        <begin position="228"/>
        <end position="252"/>
    </location>
</feature>
<dbReference type="Gene3D" id="1.10.3720.10">
    <property type="entry name" value="MetI-like"/>
    <property type="match status" value="2"/>
</dbReference>
<dbReference type="Pfam" id="PF00528">
    <property type="entry name" value="BPD_transp_1"/>
    <property type="match status" value="1"/>
</dbReference>
<dbReference type="PROSITE" id="PS50928">
    <property type="entry name" value="ABC_TM1"/>
    <property type="match status" value="2"/>
</dbReference>